<evidence type="ECO:0000313" key="2">
    <source>
        <dbReference type="Proteomes" id="UP000800235"/>
    </source>
</evidence>
<organism evidence="1 2">
    <name type="scientific">Tothia fuscella</name>
    <dbReference type="NCBI Taxonomy" id="1048955"/>
    <lineage>
        <taxon>Eukaryota</taxon>
        <taxon>Fungi</taxon>
        <taxon>Dikarya</taxon>
        <taxon>Ascomycota</taxon>
        <taxon>Pezizomycotina</taxon>
        <taxon>Dothideomycetes</taxon>
        <taxon>Pleosporomycetidae</taxon>
        <taxon>Venturiales</taxon>
        <taxon>Cylindrosympodiaceae</taxon>
        <taxon>Tothia</taxon>
    </lineage>
</organism>
<gene>
    <name evidence="1" type="ORF">EJ08DRAFT_699441</name>
</gene>
<name>A0A9P4TWW1_9PEZI</name>
<evidence type="ECO:0000313" key="1">
    <source>
        <dbReference type="EMBL" id="KAF2427701.1"/>
    </source>
</evidence>
<reference evidence="1" key="1">
    <citation type="journal article" date="2020" name="Stud. Mycol.">
        <title>101 Dothideomycetes genomes: a test case for predicting lifestyles and emergence of pathogens.</title>
        <authorList>
            <person name="Haridas S."/>
            <person name="Albert R."/>
            <person name="Binder M."/>
            <person name="Bloem J."/>
            <person name="Labutti K."/>
            <person name="Salamov A."/>
            <person name="Andreopoulos B."/>
            <person name="Baker S."/>
            <person name="Barry K."/>
            <person name="Bills G."/>
            <person name="Bluhm B."/>
            <person name="Cannon C."/>
            <person name="Castanera R."/>
            <person name="Culley D."/>
            <person name="Daum C."/>
            <person name="Ezra D."/>
            <person name="Gonzalez J."/>
            <person name="Henrissat B."/>
            <person name="Kuo A."/>
            <person name="Liang C."/>
            <person name="Lipzen A."/>
            <person name="Lutzoni F."/>
            <person name="Magnuson J."/>
            <person name="Mondo S."/>
            <person name="Nolan M."/>
            <person name="Ohm R."/>
            <person name="Pangilinan J."/>
            <person name="Park H.-J."/>
            <person name="Ramirez L."/>
            <person name="Alfaro M."/>
            <person name="Sun H."/>
            <person name="Tritt A."/>
            <person name="Yoshinaga Y."/>
            <person name="Zwiers L.-H."/>
            <person name="Turgeon B."/>
            <person name="Goodwin S."/>
            <person name="Spatafora J."/>
            <person name="Crous P."/>
            <person name="Grigoriev I."/>
        </authorList>
    </citation>
    <scope>NUCLEOTIDE SEQUENCE</scope>
    <source>
        <strain evidence="1">CBS 130266</strain>
    </source>
</reference>
<dbReference type="Proteomes" id="UP000800235">
    <property type="component" value="Unassembled WGS sequence"/>
</dbReference>
<sequence>MATTPGDTARASQAHVLSRSTPGFNVFIRNSQLRSQEHDAQIGVANGEPNPTTKCPREAAFTECKDNTTAGSSIKDFPIQDNNDAFAQHNLHSPAIIQSIEELQKAQPSKLHWSQPSISIQKVAALPNAHDEDRQKIEQQWLDYTNRLVQKNRDDKRQSDVKIKGNEATITSLKQTLNRTQIQTQGLRARIHPLETKCSEQGVRETQIIEIVDIEAPEANKIESEKEL</sequence>
<keyword evidence="2" id="KW-1185">Reference proteome</keyword>
<dbReference type="EMBL" id="MU007058">
    <property type="protein sequence ID" value="KAF2427701.1"/>
    <property type="molecule type" value="Genomic_DNA"/>
</dbReference>
<protein>
    <submittedName>
        <fullName evidence="1">Uncharacterized protein</fullName>
    </submittedName>
</protein>
<accession>A0A9P4TWW1</accession>
<comment type="caution">
    <text evidence="1">The sequence shown here is derived from an EMBL/GenBank/DDBJ whole genome shotgun (WGS) entry which is preliminary data.</text>
</comment>
<dbReference type="AlphaFoldDB" id="A0A9P4TWW1"/>
<proteinExistence type="predicted"/>